<feature type="transmembrane region" description="Helical" evidence="1">
    <location>
        <begin position="33"/>
        <end position="54"/>
    </location>
</feature>
<evidence type="ECO:0000256" key="1">
    <source>
        <dbReference type="SAM" id="Phobius"/>
    </source>
</evidence>
<keyword evidence="1" id="KW-0812">Transmembrane</keyword>
<evidence type="ECO:0000313" key="2">
    <source>
        <dbReference type="EMBL" id="OBR95200.1"/>
    </source>
</evidence>
<organism evidence="2 3">
    <name type="scientific">Clostridium coskatii</name>
    <dbReference type="NCBI Taxonomy" id="1705578"/>
    <lineage>
        <taxon>Bacteria</taxon>
        <taxon>Bacillati</taxon>
        <taxon>Bacillota</taxon>
        <taxon>Clostridia</taxon>
        <taxon>Eubacteriales</taxon>
        <taxon>Clostridiaceae</taxon>
        <taxon>Clostridium</taxon>
    </lineage>
</organism>
<reference evidence="2 3" key="1">
    <citation type="journal article" date="2016" name="Front. Microbiol.">
        <title>Industrial Acetogenic Biocatalysts: A Comparative Metabolic and Genomic Analysis.</title>
        <authorList>
            <person name="Bengelsdorf F."/>
            <person name="Poehlein A."/>
            <person name="Sonja S."/>
            <person name="Erz C."/>
            <person name="Hummel T."/>
            <person name="Hoffmeister S."/>
            <person name="Daniel R."/>
            <person name="Durre P."/>
        </authorList>
    </citation>
    <scope>NUCLEOTIDE SEQUENCE [LARGE SCALE GENOMIC DNA]</scope>
    <source>
        <strain evidence="2 3">PTA-10522</strain>
    </source>
</reference>
<evidence type="ECO:0000313" key="3">
    <source>
        <dbReference type="Proteomes" id="UP000093694"/>
    </source>
</evidence>
<sequence length="55" mass="6283">MIAPIKIIPTSRILMEIRKNKRARPVENNLTGLTLYFFTAWFSAFCTASVNPLLL</sequence>
<comment type="caution">
    <text evidence="2">The sequence shown here is derived from an EMBL/GenBank/DDBJ whole genome shotgun (WGS) entry which is preliminary data.</text>
</comment>
<protein>
    <submittedName>
        <fullName evidence="2">Uncharacterized protein</fullName>
    </submittedName>
</protein>
<keyword evidence="3" id="KW-1185">Reference proteome</keyword>
<keyword evidence="1" id="KW-0472">Membrane</keyword>
<dbReference type="EMBL" id="LROR01000038">
    <property type="protein sequence ID" value="OBR95200.1"/>
    <property type="molecule type" value="Genomic_DNA"/>
</dbReference>
<gene>
    <name evidence="2" type="ORF">CLCOS_15240</name>
</gene>
<dbReference type="Proteomes" id="UP000093694">
    <property type="component" value="Unassembled WGS sequence"/>
</dbReference>
<proteinExistence type="predicted"/>
<accession>A0ABX2WVT4</accession>
<name>A0ABX2WVT4_9CLOT</name>
<keyword evidence="1" id="KW-1133">Transmembrane helix</keyword>